<dbReference type="InterPro" id="IPR015424">
    <property type="entry name" value="PyrdxlP-dep_Trfase"/>
</dbReference>
<evidence type="ECO:0000259" key="8">
    <source>
        <dbReference type="Pfam" id="PF00155"/>
    </source>
</evidence>
<dbReference type="InterPro" id="IPR004839">
    <property type="entry name" value="Aminotransferase_I/II_large"/>
</dbReference>
<dbReference type="Pfam" id="PF00155">
    <property type="entry name" value="Aminotran_1_2"/>
    <property type="match status" value="1"/>
</dbReference>
<evidence type="ECO:0000256" key="3">
    <source>
        <dbReference type="ARBA" id="ARBA00022679"/>
    </source>
</evidence>
<feature type="domain" description="Aminotransferase class I/classII large" evidence="8">
    <location>
        <begin position="51"/>
        <end position="390"/>
    </location>
</feature>
<keyword evidence="3 10" id="KW-0808">Transferase</keyword>
<dbReference type="RefSeq" id="WP_158016227.1">
    <property type="nucleotide sequence ID" value="NZ_CBCSKE010000015.1"/>
</dbReference>
<name>A0A447GCP6_9MYCO</name>
<dbReference type="InterPro" id="IPR038740">
    <property type="entry name" value="BioF2-like_GNAT_dom"/>
</dbReference>
<dbReference type="EMBL" id="LR130759">
    <property type="protein sequence ID" value="VDM88223.1"/>
    <property type="molecule type" value="Genomic_DNA"/>
</dbReference>
<dbReference type="Gene3D" id="3.90.1150.10">
    <property type="entry name" value="Aspartate Aminotransferase, domain 1"/>
    <property type="match status" value="1"/>
</dbReference>
<comment type="cofactor">
    <cofactor evidence="1">
        <name>pyridoxal 5'-phosphate</name>
        <dbReference type="ChEBI" id="CHEBI:597326"/>
    </cofactor>
</comment>
<gene>
    <name evidence="10" type="ORF">MB901379_01779</name>
</gene>
<dbReference type="GO" id="GO:0008710">
    <property type="term" value="F:8-amino-7-oxononanoate synthase activity"/>
    <property type="evidence" value="ECO:0007669"/>
    <property type="project" value="UniProtKB-EC"/>
</dbReference>
<dbReference type="Pfam" id="PF13480">
    <property type="entry name" value="Acetyltransf_6"/>
    <property type="match status" value="1"/>
</dbReference>
<accession>A0A447GCP6</accession>
<organism evidence="10 11">
    <name type="scientific">Mycobacterium basiliense</name>
    <dbReference type="NCBI Taxonomy" id="2094119"/>
    <lineage>
        <taxon>Bacteria</taxon>
        <taxon>Bacillati</taxon>
        <taxon>Actinomycetota</taxon>
        <taxon>Actinomycetes</taxon>
        <taxon>Mycobacteriales</taxon>
        <taxon>Mycobacteriaceae</taxon>
        <taxon>Mycobacterium</taxon>
    </lineage>
</organism>
<evidence type="ECO:0000256" key="5">
    <source>
        <dbReference type="ARBA" id="ARBA00033381"/>
    </source>
</evidence>
<dbReference type="KEGG" id="mbai:MB901379_01779"/>
<protein>
    <recommendedName>
        <fullName evidence="2">8-amino-7-oxononanoate synthase</fullName>
        <ecNumber evidence="2">2.3.1.47</ecNumber>
    </recommendedName>
    <alternativeName>
        <fullName evidence="4">7-keto-8-amino-pelargonic acid synthase</fullName>
    </alternativeName>
    <alternativeName>
        <fullName evidence="5">8-amino-7-ketopelargonate synthase</fullName>
    </alternativeName>
</protein>
<dbReference type="OrthoDB" id="9807157at2"/>
<dbReference type="InterPro" id="IPR015422">
    <property type="entry name" value="PyrdxlP-dep_Trfase_small"/>
</dbReference>
<evidence type="ECO:0000313" key="10">
    <source>
        <dbReference type="EMBL" id="VDM88223.1"/>
    </source>
</evidence>
<evidence type="ECO:0000259" key="9">
    <source>
        <dbReference type="Pfam" id="PF13480"/>
    </source>
</evidence>
<dbReference type="SUPFAM" id="SSF53383">
    <property type="entry name" value="PLP-dependent transferases"/>
    <property type="match status" value="1"/>
</dbReference>
<dbReference type="AlphaFoldDB" id="A0A447GCP6"/>
<keyword evidence="11" id="KW-1185">Reference proteome</keyword>
<dbReference type="Gene3D" id="3.40.640.10">
    <property type="entry name" value="Type I PLP-dependent aspartate aminotransferase-like (Major domain)"/>
    <property type="match status" value="1"/>
</dbReference>
<comment type="catalytic activity">
    <reaction evidence="6">
        <text>6-carboxyhexanoyl-[ACP] + L-alanine + H(+) = (8S)-8-amino-7-oxononanoate + holo-[ACP] + CO2</text>
        <dbReference type="Rhea" id="RHEA:42288"/>
        <dbReference type="Rhea" id="RHEA-COMP:9685"/>
        <dbReference type="Rhea" id="RHEA-COMP:9955"/>
        <dbReference type="ChEBI" id="CHEBI:15378"/>
        <dbReference type="ChEBI" id="CHEBI:16526"/>
        <dbReference type="ChEBI" id="CHEBI:57972"/>
        <dbReference type="ChEBI" id="CHEBI:64479"/>
        <dbReference type="ChEBI" id="CHEBI:78846"/>
        <dbReference type="ChEBI" id="CHEBI:149468"/>
        <dbReference type="EC" id="2.3.1.47"/>
    </reaction>
</comment>
<evidence type="ECO:0000256" key="1">
    <source>
        <dbReference type="ARBA" id="ARBA00001933"/>
    </source>
</evidence>
<dbReference type="GO" id="GO:0030170">
    <property type="term" value="F:pyridoxal phosphate binding"/>
    <property type="evidence" value="ECO:0007669"/>
    <property type="project" value="InterPro"/>
</dbReference>
<evidence type="ECO:0000256" key="4">
    <source>
        <dbReference type="ARBA" id="ARBA00032610"/>
    </source>
</evidence>
<keyword evidence="10" id="KW-0012">Acyltransferase</keyword>
<dbReference type="InterPro" id="IPR050087">
    <property type="entry name" value="AON_synthase_class-II"/>
</dbReference>
<feature type="domain" description="BioF2-like acetyltransferase" evidence="9">
    <location>
        <begin position="655"/>
        <end position="771"/>
    </location>
</feature>
<evidence type="ECO:0000256" key="2">
    <source>
        <dbReference type="ARBA" id="ARBA00013187"/>
    </source>
</evidence>
<evidence type="ECO:0000313" key="11">
    <source>
        <dbReference type="Proteomes" id="UP000269998"/>
    </source>
</evidence>
<dbReference type="InterPro" id="IPR015421">
    <property type="entry name" value="PyrdxlP-dep_Trfase_major"/>
</dbReference>
<feature type="compositionally biased region" description="Basic and acidic residues" evidence="7">
    <location>
        <begin position="827"/>
        <end position="837"/>
    </location>
</feature>
<feature type="region of interest" description="Disordered" evidence="7">
    <location>
        <begin position="810"/>
        <end position="837"/>
    </location>
</feature>
<evidence type="ECO:0000256" key="6">
    <source>
        <dbReference type="ARBA" id="ARBA00047715"/>
    </source>
</evidence>
<feature type="compositionally biased region" description="Polar residues" evidence="7">
    <location>
        <begin position="814"/>
        <end position="824"/>
    </location>
</feature>
<sequence>MDSKLITVVKDVMDDARQRGVVFLDTEDEYFHGRSVTLDGRTVTSFSSCSYLGLEFHPALIGGVIEAGQRYGTQFSCSRAYLSHPLYSGAEYMLSELFGGHALLTPSTTLAHLAALPVLADERDAIVLDHQAHHSVHLGANQARAGGTRVELVRHEQLERAGDTIAQLARRHRTVWFCVDGVYSMYGDLAPVQLLQEALAIAPNVRLYVDDAHGMSWAGLHGRGSFLSRFPRDQRVVVATSLNKAFGAAGGCLVFDDPAELDLVRTSGGPLMFGGPVQPPMIGAVRASALIHLGPEIVVLQTALRARVDRVNARLAEAGLSAMAINETPIFFLHCGLPRVAYEVASRMLDDGIYVNSSVFPSVPMKHGGIRLSITAAHSFAEIDRVVDRLAVHIPAVLRDFQVPESQSTDVLASASPRAYLTAQSLAGTELRMESATSIRHLDRATWDSVLGEAAHCSWEAMAAAEAVYDVGNARPEHRWTFRYLLVRDRTGRVIAATFVTTLLLKDDMLSAEEVSRELEQRRATDPYYLTSKAVMTGSPLSEGNHVYLDRTAAWRDALRMILAAVDDEAERSEARTIIFRDLPAGDPEMQAFMLDEGLSRVPMLDTHTLTLDGMDEAKWYAALDKKKRYQLRPVFEHVKATDVSFHGAGLASLTFEETMHLHGLFEQLEGRKLRLNLFRLPATLLPAMLRSPSWELGVIRIRADAGGPPQPVAFWAAHKHGKTYAPFLCGLDDSWRDHDIYRSMILHWVRRARALSMCALRMGMDAEIEKRRFGARTEHTCLYVRTSDDYSGALLSEAVANVAVGQQIRPAGDQSSPVPSATESNEDQRCRATAET</sequence>
<evidence type="ECO:0000256" key="7">
    <source>
        <dbReference type="SAM" id="MobiDB-lite"/>
    </source>
</evidence>
<reference evidence="11" key="1">
    <citation type="submission" date="2018-02" db="EMBL/GenBank/DDBJ databases">
        <authorList>
            <person name="Seth-Smith MB H."/>
            <person name="Seth-Smith H."/>
        </authorList>
    </citation>
    <scope>NUCLEOTIDE SEQUENCE [LARGE SCALE GENOMIC DNA]</scope>
</reference>
<proteinExistence type="predicted"/>
<dbReference type="EC" id="2.3.1.47" evidence="2"/>
<dbReference type="PANTHER" id="PTHR13693">
    <property type="entry name" value="CLASS II AMINOTRANSFERASE/8-AMINO-7-OXONONANOATE SYNTHASE"/>
    <property type="match status" value="1"/>
</dbReference>
<dbReference type="Proteomes" id="UP000269998">
    <property type="component" value="Chromosome"/>
</dbReference>